<reference evidence="2" key="1">
    <citation type="journal article" date="2023" name="Mol. Phylogenet. Evol.">
        <title>Genome-scale phylogeny and comparative genomics of the fungal order Sordariales.</title>
        <authorList>
            <person name="Hensen N."/>
            <person name="Bonometti L."/>
            <person name="Westerberg I."/>
            <person name="Brannstrom I.O."/>
            <person name="Guillou S."/>
            <person name="Cros-Aarteil S."/>
            <person name="Calhoun S."/>
            <person name="Haridas S."/>
            <person name="Kuo A."/>
            <person name="Mondo S."/>
            <person name="Pangilinan J."/>
            <person name="Riley R."/>
            <person name="LaButti K."/>
            <person name="Andreopoulos B."/>
            <person name="Lipzen A."/>
            <person name="Chen C."/>
            <person name="Yan M."/>
            <person name="Daum C."/>
            <person name="Ng V."/>
            <person name="Clum A."/>
            <person name="Steindorff A."/>
            <person name="Ohm R.A."/>
            <person name="Martin F."/>
            <person name="Silar P."/>
            <person name="Natvig D.O."/>
            <person name="Lalanne C."/>
            <person name="Gautier V."/>
            <person name="Ament-Velasquez S.L."/>
            <person name="Kruys A."/>
            <person name="Hutchinson M.I."/>
            <person name="Powell A.J."/>
            <person name="Barry K."/>
            <person name="Miller A.N."/>
            <person name="Grigoriev I.V."/>
            <person name="Debuchy R."/>
            <person name="Gladieux P."/>
            <person name="Hiltunen Thoren M."/>
            <person name="Johannesson H."/>
        </authorList>
    </citation>
    <scope>NUCLEOTIDE SEQUENCE</scope>
    <source>
        <strain evidence="2">CBS 118394</strain>
    </source>
</reference>
<sequence length="189" mass="21147">MPGKFAALSYCWGPESQLKTNPRYKLTTATMAELQSESGVPLDQMPQTLQDSIILCRDLGISYIWIDALCIVQAQGANDYSKSHFTIIAAAADSCHSGLPQFATHKHAKTVTSPQALPRHVRLVARRHRNCPSGFHASELDSLDPISKRGWTYQEELLSTRYVKFTENHVQWRCRSSAQCMCGQGLDLH</sequence>
<protein>
    <recommendedName>
        <fullName evidence="1">Heterokaryon incompatibility domain-containing protein</fullName>
    </recommendedName>
</protein>
<dbReference type="PANTHER" id="PTHR33112">
    <property type="entry name" value="DOMAIN PROTEIN, PUTATIVE-RELATED"/>
    <property type="match status" value="1"/>
</dbReference>
<evidence type="ECO:0000313" key="3">
    <source>
        <dbReference type="Proteomes" id="UP001283341"/>
    </source>
</evidence>
<dbReference type="InterPro" id="IPR010730">
    <property type="entry name" value="HET"/>
</dbReference>
<evidence type="ECO:0000313" key="2">
    <source>
        <dbReference type="EMBL" id="KAK3329242.1"/>
    </source>
</evidence>
<comment type="caution">
    <text evidence="2">The sequence shown here is derived from an EMBL/GenBank/DDBJ whole genome shotgun (WGS) entry which is preliminary data.</text>
</comment>
<feature type="domain" description="Heterokaryon incompatibility" evidence="1">
    <location>
        <begin position="5"/>
        <end position="155"/>
    </location>
</feature>
<organism evidence="2 3">
    <name type="scientific">Apodospora peruviana</name>
    <dbReference type="NCBI Taxonomy" id="516989"/>
    <lineage>
        <taxon>Eukaryota</taxon>
        <taxon>Fungi</taxon>
        <taxon>Dikarya</taxon>
        <taxon>Ascomycota</taxon>
        <taxon>Pezizomycotina</taxon>
        <taxon>Sordariomycetes</taxon>
        <taxon>Sordariomycetidae</taxon>
        <taxon>Sordariales</taxon>
        <taxon>Lasiosphaeriaceae</taxon>
        <taxon>Apodospora</taxon>
    </lineage>
</organism>
<gene>
    <name evidence="2" type="ORF">B0H66DRAFT_466066</name>
</gene>
<dbReference type="Proteomes" id="UP001283341">
    <property type="component" value="Unassembled WGS sequence"/>
</dbReference>
<dbReference type="Pfam" id="PF06985">
    <property type="entry name" value="HET"/>
    <property type="match status" value="1"/>
</dbReference>
<accession>A0AAE0IQC8</accession>
<dbReference type="PANTHER" id="PTHR33112:SF16">
    <property type="entry name" value="HETEROKARYON INCOMPATIBILITY DOMAIN-CONTAINING PROTEIN"/>
    <property type="match status" value="1"/>
</dbReference>
<dbReference type="EMBL" id="JAUEDM010000001">
    <property type="protein sequence ID" value="KAK3329242.1"/>
    <property type="molecule type" value="Genomic_DNA"/>
</dbReference>
<proteinExistence type="predicted"/>
<name>A0AAE0IQC8_9PEZI</name>
<dbReference type="AlphaFoldDB" id="A0AAE0IQC8"/>
<evidence type="ECO:0000259" key="1">
    <source>
        <dbReference type="Pfam" id="PF06985"/>
    </source>
</evidence>
<keyword evidence="3" id="KW-1185">Reference proteome</keyword>
<reference evidence="2" key="2">
    <citation type="submission" date="2023-06" db="EMBL/GenBank/DDBJ databases">
        <authorList>
            <consortium name="Lawrence Berkeley National Laboratory"/>
            <person name="Haridas S."/>
            <person name="Hensen N."/>
            <person name="Bonometti L."/>
            <person name="Westerberg I."/>
            <person name="Brannstrom I.O."/>
            <person name="Guillou S."/>
            <person name="Cros-Aarteil S."/>
            <person name="Calhoun S."/>
            <person name="Kuo A."/>
            <person name="Mondo S."/>
            <person name="Pangilinan J."/>
            <person name="Riley R."/>
            <person name="Labutti K."/>
            <person name="Andreopoulos B."/>
            <person name="Lipzen A."/>
            <person name="Chen C."/>
            <person name="Yanf M."/>
            <person name="Daum C."/>
            <person name="Ng V."/>
            <person name="Clum A."/>
            <person name="Steindorff A."/>
            <person name="Ohm R."/>
            <person name="Martin F."/>
            <person name="Silar P."/>
            <person name="Natvig D."/>
            <person name="Lalanne C."/>
            <person name="Gautier V."/>
            <person name="Ament-Velasquez S.L."/>
            <person name="Kruys A."/>
            <person name="Hutchinson M.I."/>
            <person name="Powell A.J."/>
            <person name="Barry K."/>
            <person name="Miller A.N."/>
            <person name="Grigoriev I.V."/>
            <person name="Debuchy R."/>
            <person name="Gladieux P."/>
            <person name="Thoren M.H."/>
            <person name="Johannesson H."/>
        </authorList>
    </citation>
    <scope>NUCLEOTIDE SEQUENCE</scope>
    <source>
        <strain evidence="2">CBS 118394</strain>
    </source>
</reference>